<organism evidence="4 5">
    <name type="scientific">Roseicitreum antarcticum</name>
    <dbReference type="NCBI Taxonomy" id="564137"/>
    <lineage>
        <taxon>Bacteria</taxon>
        <taxon>Pseudomonadati</taxon>
        <taxon>Pseudomonadota</taxon>
        <taxon>Alphaproteobacteria</taxon>
        <taxon>Rhodobacterales</taxon>
        <taxon>Paracoccaceae</taxon>
        <taxon>Roseicitreum</taxon>
    </lineage>
</organism>
<feature type="domain" description="Phospholipase/carboxylesterase/thioesterase" evidence="3">
    <location>
        <begin position="24"/>
        <end position="139"/>
    </location>
</feature>
<dbReference type="AlphaFoldDB" id="A0A1H2U2B2"/>
<evidence type="ECO:0000259" key="3">
    <source>
        <dbReference type="Pfam" id="PF02230"/>
    </source>
</evidence>
<dbReference type="GO" id="GO:0016787">
    <property type="term" value="F:hydrolase activity"/>
    <property type="evidence" value="ECO:0007669"/>
    <property type="project" value="UniProtKB-KW"/>
</dbReference>
<dbReference type="EMBL" id="FNOM01000002">
    <property type="protein sequence ID" value="SDW50353.1"/>
    <property type="molecule type" value="Genomic_DNA"/>
</dbReference>
<name>A0A1H2U2B2_9RHOB</name>
<gene>
    <name evidence="4" type="ORF">SAMN04488238_102259</name>
</gene>
<proteinExistence type="inferred from homology"/>
<dbReference type="OrthoDB" id="9801763at2"/>
<dbReference type="PANTHER" id="PTHR10655:SF17">
    <property type="entry name" value="LYSOPHOSPHOLIPASE-LIKE PROTEIN 1"/>
    <property type="match status" value="1"/>
</dbReference>
<dbReference type="PANTHER" id="PTHR10655">
    <property type="entry name" value="LYSOPHOSPHOLIPASE-RELATED"/>
    <property type="match status" value="1"/>
</dbReference>
<dbReference type="InterPro" id="IPR003140">
    <property type="entry name" value="PLipase/COase/thioEstase"/>
</dbReference>
<dbReference type="SUPFAM" id="SSF53474">
    <property type="entry name" value="alpha/beta-Hydrolases"/>
    <property type="match status" value="1"/>
</dbReference>
<dbReference type="Proteomes" id="UP000198539">
    <property type="component" value="Unassembled WGS sequence"/>
</dbReference>
<protein>
    <submittedName>
        <fullName evidence="4">Phospholipase/carboxylesterase</fullName>
    </submittedName>
</protein>
<evidence type="ECO:0000256" key="1">
    <source>
        <dbReference type="ARBA" id="ARBA00006499"/>
    </source>
</evidence>
<keyword evidence="2" id="KW-0378">Hydrolase</keyword>
<evidence type="ECO:0000256" key="2">
    <source>
        <dbReference type="ARBA" id="ARBA00022801"/>
    </source>
</evidence>
<dbReference type="InterPro" id="IPR029058">
    <property type="entry name" value="AB_hydrolase_fold"/>
</dbReference>
<evidence type="ECO:0000313" key="4">
    <source>
        <dbReference type="EMBL" id="SDW50353.1"/>
    </source>
</evidence>
<dbReference type="InterPro" id="IPR050565">
    <property type="entry name" value="LYPA1-2/EST-like"/>
</dbReference>
<reference evidence="4 5" key="1">
    <citation type="submission" date="2016-10" db="EMBL/GenBank/DDBJ databases">
        <authorList>
            <person name="de Groot N.N."/>
        </authorList>
    </citation>
    <scope>NUCLEOTIDE SEQUENCE [LARGE SCALE GENOMIC DNA]</scope>
    <source>
        <strain evidence="4 5">CGMCC 1.8894</strain>
    </source>
</reference>
<dbReference type="RefSeq" id="WP_092885840.1">
    <property type="nucleotide sequence ID" value="NZ_CP061498.1"/>
</dbReference>
<dbReference type="Pfam" id="PF02230">
    <property type="entry name" value="Abhydrolase_2"/>
    <property type="match status" value="1"/>
</dbReference>
<comment type="similarity">
    <text evidence="1">Belongs to the AB hydrolase superfamily. AB hydrolase 2 family.</text>
</comment>
<accession>A0A1H2U2B2</accession>
<sequence length="224" mass="23121">MSRADPHADAQILRAGPSGAARGLVLIHGRGAQASDIAGLAMQFAPADTAVAAPQAAGSSWWPVSFLAPDAVLAPWVASAIGAVDRAVEALVKAGLPQERVGLAGFSQGACLALEYAARRGGRWHSVLALSGGLVGTGDASDPLERDALYGHRDKAFDYEKHLEDVPVLLACHDRDPHIPAARVRRSAEVLGAMGAGVTTRLHPGAQHGMGPGDDAAVRTLWQG</sequence>
<evidence type="ECO:0000313" key="5">
    <source>
        <dbReference type="Proteomes" id="UP000198539"/>
    </source>
</evidence>
<keyword evidence="5" id="KW-1185">Reference proteome</keyword>
<dbReference type="Gene3D" id="3.40.50.1820">
    <property type="entry name" value="alpha/beta hydrolase"/>
    <property type="match status" value="1"/>
</dbReference>
<dbReference type="STRING" id="564137.SAMN04488238_102259"/>